<dbReference type="GO" id="GO:0005829">
    <property type="term" value="C:cytosol"/>
    <property type="evidence" value="ECO:0007669"/>
    <property type="project" value="TreeGrafter"/>
</dbReference>
<name>A0A381WMV3_9ZZZZ</name>
<accession>A0A381WMV3</accession>
<dbReference type="PANTHER" id="PTHR21197:SF0">
    <property type="entry name" value="UDP-GALACTOPYRANOSE MUTASE"/>
    <property type="match status" value="1"/>
</dbReference>
<dbReference type="InterPro" id="IPR036188">
    <property type="entry name" value="FAD/NAD-bd_sf"/>
</dbReference>
<organism evidence="2">
    <name type="scientific">marine metagenome</name>
    <dbReference type="NCBI Taxonomy" id="408172"/>
    <lineage>
        <taxon>unclassified sequences</taxon>
        <taxon>metagenomes</taxon>
        <taxon>ecological metagenomes</taxon>
    </lineage>
</organism>
<dbReference type="GO" id="GO:0050660">
    <property type="term" value="F:flavin adenine dinucleotide binding"/>
    <property type="evidence" value="ECO:0007669"/>
    <property type="project" value="TreeGrafter"/>
</dbReference>
<evidence type="ECO:0000259" key="1">
    <source>
        <dbReference type="Pfam" id="PF01593"/>
    </source>
</evidence>
<dbReference type="GO" id="GO:0016491">
    <property type="term" value="F:oxidoreductase activity"/>
    <property type="evidence" value="ECO:0007669"/>
    <property type="project" value="InterPro"/>
</dbReference>
<evidence type="ECO:0000313" key="2">
    <source>
        <dbReference type="EMBL" id="SVA53830.1"/>
    </source>
</evidence>
<dbReference type="AlphaFoldDB" id="A0A381WMV3"/>
<dbReference type="Pfam" id="PF01593">
    <property type="entry name" value="Amino_oxidase"/>
    <property type="match status" value="1"/>
</dbReference>
<dbReference type="SUPFAM" id="SSF51905">
    <property type="entry name" value="FAD/NAD(P)-binding domain"/>
    <property type="match status" value="1"/>
</dbReference>
<proteinExistence type="predicted"/>
<reference evidence="2" key="1">
    <citation type="submission" date="2018-05" db="EMBL/GenBank/DDBJ databases">
        <authorList>
            <person name="Lanie J.A."/>
            <person name="Ng W.-L."/>
            <person name="Kazmierczak K.M."/>
            <person name="Andrzejewski T.M."/>
            <person name="Davidsen T.M."/>
            <person name="Wayne K.J."/>
            <person name="Tettelin H."/>
            <person name="Glass J.I."/>
            <person name="Rusch D."/>
            <person name="Podicherti R."/>
            <person name="Tsui H.-C.T."/>
            <person name="Winkler M.E."/>
        </authorList>
    </citation>
    <scope>NUCLEOTIDE SEQUENCE</scope>
</reference>
<dbReference type="InterPro" id="IPR002937">
    <property type="entry name" value="Amino_oxidase"/>
</dbReference>
<protein>
    <recommendedName>
        <fullName evidence="1">Amine oxidase domain-containing protein</fullName>
    </recommendedName>
</protein>
<dbReference type="PANTHER" id="PTHR21197">
    <property type="entry name" value="UDP-GALACTOPYRANOSE MUTASE"/>
    <property type="match status" value="1"/>
</dbReference>
<dbReference type="EMBL" id="UINC01012307">
    <property type="protein sequence ID" value="SVA53830.1"/>
    <property type="molecule type" value="Genomic_DNA"/>
</dbReference>
<sequence>MSEGKTNSKVMILGAGVTGLSAGIRLLDSGCEVSILEKNEHPGGLARTVVRGNYRLDIGPHHLFSQNESILKEILDLFESDELVSTTRDAKMFFQDRLLNYPLTAKNVLLDMGFKHFFLVSMSFIWMAIRKLFVRNHGEQSFRECAKNTFGDYMYKIFFKPYTEQFWGIPCEEMSIDCVPQAKKVSVVKILKMIFLTTFNFKRKNSLTQVERESMLSLFYPKEGIGAIVNKLTDVFLSKGGVLELNCTVLELTVNNESDAFTLHYQKETEKKQNKANHVISTIPIPSLVKILKPTPSDAVLKSAHSLDYLSTIVLYIVIHDRDFLDCSYLYTVNRPYIRVSNTNRFHSQLSPEGENMLALEITCHFNDLTWKSSDEELFEKCIKHLEADGFINSSEVKDFFTLRIKCAYPFVRLNYRKKLEEVFNYFEKIPGISLAGRTGGFEYKDIDQCMEETANLIKQLKVDGTI</sequence>
<feature type="domain" description="Amine oxidase" evidence="1">
    <location>
        <begin position="18"/>
        <end position="437"/>
    </location>
</feature>
<dbReference type="Gene3D" id="3.50.50.60">
    <property type="entry name" value="FAD/NAD(P)-binding domain"/>
    <property type="match status" value="1"/>
</dbReference>
<gene>
    <name evidence="2" type="ORF">METZ01_LOCUS106684</name>
</gene>
<dbReference type="GO" id="GO:0008767">
    <property type="term" value="F:UDP-galactopyranose mutase activity"/>
    <property type="evidence" value="ECO:0007669"/>
    <property type="project" value="TreeGrafter"/>
</dbReference>